<keyword evidence="1" id="KW-0614">Plasmid</keyword>
<protein>
    <submittedName>
        <fullName evidence="1">ABC transporter-like protein</fullName>
    </submittedName>
</protein>
<accession>A0A5Q0CCG8</accession>
<keyword evidence="2" id="KW-1185">Reference proteome</keyword>
<dbReference type="EMBL" id="CP043499">
    <property type="protein sequence ID" value="QFY63103.1"/>
    <property type="molecule type" value="Genomic_DNA"/>
</dbReference>
<dbReference type="AlphaFoldDB" id="A0A5Q0CCG8"/>
<dbReference type="KEGG" id="rgr:FZ934_22605"/>
<evidence type="ECO:0000313" key="1">
    <source>
        <dbReference type="EMBL" id="QFY63103.1"/>
    </source>
</evidence>
<gene>
    <name evidence="1" type="ORF">FZ934_22605</name>
</gene>
<reference evidence="1 2" key="1">
    <citation type="submission" date="2019-08" db="EMBL/GenBank/DDBJ databases">
        <title>Prosopis cineraria nodule microbiome.</title>
        <authorList>
            <person name="Ali R."/>
            <person name="Chaluvadi S.R."/>
            <person name="Wang X."/>
        </authorList>
    </citation>
    <scope>NUCLEOTIDE SEQUENCE [LARGE SCALE GENOMIC DNA]</scope>
    <source>
        <strain evidence="1 2">BG7</strain>
        <plasmid evidence="1 2">unnamed</plasmid>
    </source>
</reference>
<geneLocation type="plasmid" evidence="1 2">
    <name>unnamed</name>
</geneLocation>
<evidence type="ECO:0000313" key="2">
    <source>
        <dbReference type="Proteomes" id="UP000326881"/>
    </source>
</evidence>
<sequence>MIEPTTQITAVLAGTNIVSTVRESPCWRYNRPLQSDFSKVHLFDAKTERRLSAGWKKGSEPSSLPRPVN</sequence>
<organism evidence="1 2">
    <name type="scientific">Rhizobium grahamii</name>
    <dbReference type="NCBI Taxonomy" id="1120045"/>
    <lineage>
        <taxon>Bacteria</taxon>
        <taxon>Pseudomonadati</taxon>
        <taxon>Pseudomonadota</taxon>
        <taxon>Alphaproteobacteria</taxon>
        <taxon>Hyphomicrobiales</taxon>
        <taxon>Rhizobiaceae</taxon>
        <taxon>Rhizobium/Agrobacterium group</taxon>
        <taxon>Rhizobium</taxon>
    </lineage>
</organism>
<dbReference type="Proteomes" id="UP000326881">
    <property type="component" value="Plasmid unnamed"/>
</dbReference>
<proteinExistence type="predicted"/>
<name>A0A5Q0CCG8_9HYPH</name>